<dbReference type="Proteomes" id="UP001291926">
    <property type="component" value="Unassembled WGS sequence"/>
</dbReference>
<organism evidence="4 5">
    <name type="scientific">Penstemon davidsonii</name>
    <dbReference type="NCBI Taxonomy" id="160366"/>
    <lineage>
        <taxon>Eukaryota</taxon>
        <taxon>Viridiplantae</taxon>
        <taxon>Streptophyta</taxon>
        <taxon>Embryophyta</taxon>
        <taxon>Tracheophyta</taxon>
        <taxon>Spermatophyta</taxon>
        <taxon>Magnoliopsida</taxon>
        <taxon>eudicotyledons</taxon>
        <taxon>Gunneridae</taxon>
        <taxon>Pentapetalae</taxon>
        <taxon>asterids</taxon>
        <taxon>lamiids</taxon>
        <taxon>Lamiales</taxon>
        <taxon>Plantaginaceae</taxon>
        <taxon>Cheloneae</taxon>
        <taxon>Penstemon</taxon>
    </lineage>
</organism>
<reference evidence="4 5" key="1">
    <citation type="journal article" date="2023" name="bioRxiv">
        <title>Genome report: Whole genome sequence and annotation of Penstemon davidsonii.</title>
        <authorList>
            <person name="Ostevik K.L."/>
            <person name="Alabady M."/>
            <person name="Zhang M."/>
            <person name="Rausher M.D."/>
        </authorList>
    </citation>
    <scope>NUCLEOTIDE SEQUENCE [LARGE SCALE GENOMIC DNA]</scope>
    <source>
        <strain evidence="4">DNT005</strain>
        <tissue evidence="4">Whole leaf</tissue>
    </source>
</reference>
<comment type="similarity">
    <text evidence="2">Belongs to the LAZY family.</text>
</comment>
<dbReference type="PANTHER" id="PTHR34045:SF3">
    <property type="entry name" value="PROTEIN LAZY 4"/>
    <property type="match status" value="1"/>
</dbReference>
<name>A0ABR0CZI6_9LAMI</name>
<evidence type="ECO:0000256" key="2">
    <source>
        <dbReference type="ARBA" id="ARBA00024198"/>
    </source>
</evidence>
<dbReference type="PANTHER" id="PTHR34045">
    <property type="entry name" value="OS03G0406300 PROTEIN"/>
    <property type="match status" value="1"/>
</dbReference>
<gene>
    <name evidence="4" type="ORF">RD792_012876</name>
</gene>
<evidence type="ECO:0000256" key="3">
    <source>
        <dbReference type="SAM" id="MobiDB-lite"/>
    </source>
</evidence>
<evidence type="ECO:0000313" key="5">
    <source>
        <dbReference type="Proteomes" id="UP001291926"/>
    </source>
</evidence>
<sequence>MKLFNWMQSKFNGGQENKKHNAIPPTKHIKNEEFSDWPNGILLAIGTFGNTDLRDDKQEIQVEQNKNDNENPQEYLEECSELGKLQKELTKLLSRKSASKASEEEHNGDHLPLDRFFNCPSSLEVDRTISNRFSSTNSDYDTDDQDEIDRTIRIILGRCKDIVCEKKKKNGIGKKSLSFLFKKMFVCSSGFAPTPCLRETFQESRMEKLLRSMLAKPMNRQNSSKESSTMKYLEDNRLKSKAEKENEPHDESRGVSKWVKTDSE</sequence>
<comment type="caution">
    <text evidence="4">The sequence shown here is derived from an EMBL/GenBank/DDBJ whole genome shotgun (WGS) entry which is preliminary data.</text>
</comment>
<proteinExistence type="inferred from homology"/>
<evidence type="ECO:0000313" key="4">
    <source>
        <dbReference type="EMBL" id="KAK4481963.1"/>
    </source>
</evidence>
<feature type="compositionally biased region" description="Basic and acidic residues" evidence="3">
    <location>
        <begin position="232"/>
        <end position="264"/>
    </location>
</feature>
<dbReference type="InterPro" id="IPR044683">
    <property type="entry name" value="LAZY"/>
</dbReference>
<feature type="region of interest" description="Disordered" evidence="3">
    <location>
        <begin position="215"/>
        <end position="264"/>
    </location>
</feature>
<feature type="compositionally biased region" description="Polar residues" evidence="3">
    <location>
        <begin position="219"/>
        <end position="230"/>
    </location>
</feature>
<accession>A0ABR0CZI6</accession>
<dbReference type="EMBL" id="JAYDYQ010002685">
    <property type="protein sequence ID" value="KAK4481963.1"/>
    <property type="molecule type" value="Genomic_DNA"/>
</dbReference>
<protein>
    <submittedName>
        <fullName evidence="4">Uncharacterized protein</fullName>
    </submittedName>
</protein>
<feature type="non-terminal residue" evidence="4">
    <location>
        <position position="264"/>
    </location>
</feature>
<evidence type="ECO:0000256" key="1">
    <source>
        <dbReference type="ARBA" id="ARBA00022604"/>
    </source>
</evidence>
<keyword evidence="1" id="KW-0341">Growth regulation</keyword>
<keyword evidence="5" id="KW-1185">Reference proteome</keyword>